<evidence type="ECO:0000313" key="3">
    <source>
        <dbReference type="Proteomes" id="UP000828390"/>
    </source>
</evidence>
<evidence type="ECO:0000313" key="2">
    <source>
        <dbReference type="EMBL" id="KAH3894216.1"/>
    </source>
</evidence>
<dbReference type="EMBL" id="JAIWYP010000001">
    <property type="protein sequence ID" value="KAH3894216.1"/>
    <property type="molecule type" value="Genomic_DNA"/>
</dbReference>
<dbReference type="Proteomes" id="UP000828390">
    <property type="component" value="Unassembled WGS sequence"/>
</dbReference>
<gene>
    <name evidence="1" type="ORF">DPMN_018356</name>
    <name evidence="2" type="ORF">DPMN_018372</name>
</gene>
<protein>
    <submittedName>
        <fullName evidence="1">Uncharacterized protein</fullName>
    </submittedName>
</protein>
<sequence>MASRRHKPSTRTPERLPQYVERTKYRRPRTLPLSSKGHLEIVVCISATSAPSVLYAAYSAAPVPLPEM</sequence>
<name>A0A9D4NIK4_DREPO</name>
<comment type="caution">
    <text evidence="1">The sequence shown here is derived from an EMBL/GenBank/DDBJ whole genome shotgun (WGS) entry which is preliminary data.</text>
</comment>
<organism evidence="1 3">
    <name type="scientific">Dreissena polymorpha</name>
    <name type="common">Zebra mussel</name>
    <name type="synonym">Mytilus polymorpha</name>
    <dbReference type="NCBI Taxonomy" id="45954"/>
    <lineage>
        <taxon>Eukaryota</taxon>
        <taxon>Metazoa</taxon>
        <taxon>Spiralia</taxon>
        <taxon>Lophotrochozoa</taxon>
        <taxon>Mollusca</taxon>
        <taxon>Bivalvia</taxon>
        <taxon>Autobranchia</taxon>
        <taxon>Heteroconchia</taxon>
        <taxon>Euheterodonta</taxon>
        <taxon>Imparidentia</taxon>
        <taxon>Neoheterodontei</taxon>
        <taxon>Myida</taxon>
        <taxon>Dreissenoidea</taxon>
        <taxon>Dreissenidae</taxon>
        <taxon>Dreissena</taxon>
    </lineage>
</organism>
<dbReference type="EMBL" id="JAIWYP010000001">
    <property type="protein sequence ID" value="KAH3894199.1"/>
    <property type="molecule type" value="Genomic_DNA"/>
</dbReference>
<keyword evidence="3" id="KW-1185">Reference proteome</keyword>
<accession>A0A9D4NIK4</accession>
<reference evidence="1" key="1">
    <citation type="journal article" date="2019" name="bioRxiv">
        <title>The Genome of the Zebra Mussel, Dreissena polymorpha: A Resource for Invasive Species Research.</title>
        <authorList>
            <person name="McCartney M.A."/>
            <person name="Auch B."/>
            <person name="Kono T."/>
            <person name="Mallez S."/>
            <person name="Zhang Y."/>
            <person name="Obille A."/>
            <person name="Becker A."/>
            <person name="Abrahante J.E."/>
            <person name="Garbe J."/>
            <person name="Badalamenti J.P."/>
            <person name="Herman A."/>
            <person name="Mangelson H."/>
            <person name="Liachko I."/>
            <person name="Sullivan S."/>
            <person name="Sone E.D."/>
            <person name="Koren S."/>
            <person name="Silverstein K.A.T."/>
            <person name="Beckman K.B."/>
            <person name="Gohl D.M."/>
        </authorList>
    </citation>
    <scope>NUCLEOTIDE SEQUENCE</scope>
    <source>
        <strain evidence="1">Duluth1</strain>
        <tissue evidence="1">Whole animal</tissue>
    </source>
</reference>
<reference evidence="1" key="2">
    <citation type="submission" date="2020-11" db="EMBL/GenBank/DDBJ databases">
        <authorList>
            <person name="McCartney M.A."/>
            <person name="Auch B."/>
            <person name="Kono T."/>
            <person name="Mallez S."/>
            <person name="Becker A."/>
            <person name="Gohl D.M."/>
            <person name="Silverstein K.A.T."/>
            <person name="Koren S."/>
            <person name="Bechman K.B."/>
            <person name="Herman A."/>
            <person name="Abrahante J.E."/>
            <person name="Garbe J."/>
        </authorList>
    </citation>
    <scope>NUCLEOTIDE SEQUENCE</scope>
    <source>
        <strain evidence="1">Duluth1</strain>
        <tissue evidence="1">Whole animal</tissue>
    </source>
</reference>
<evidence type="ECO:0000313" key="1">
    <source>
        <dbReference type="EMBL" id="KAH3894199.1"/>
    </source>
</evidence>
<proteinExistence type="predicted"/>
<dbReference type="AlphaFoldDB" id="A0A9D4NIK4"/>